<dbReference type="Proteomes" id="UP001519460">
    <property type="component" value="Unassembled WGS sequence"/>
</dbReference>
<keyword evidence="2" id="KW-1185">Reference proteome</keyword>
<evidence type="ECO:0000313" key="2">
    <source>
        <dbReference type="Proteomes" id="UP001519460"/>
    </source>
</evidence>
<name>A0ABD0LJJ9_9CAEN</name>
<protein>
    <submittedName>
        <fullName evidence="1">Uncharacterized protein</fullName>
    </submittedName>
</protein>
<accession>A0ABD0LJJ9</accession>
<evidence type="ECO:0000313" key="1">
    <source>
        <dbReference type="EMBL" id="KAK7499366.1"/>
    </source>
</evidence>
<dbReference type="EMBL" id="JACVVK020000044">
    <property type="protein sequence ID" value="KAK7499366.1"/>
    <property type="molecule type" value="Genomic_DNA"/>
</dbReference>
<organism evidence="1 2">
    <name type="scientific">Batillaria attramentaria</name>
    <dbReference type="NCBI Taxonomy" id="370345"/>
    <lineage>
        <taxon>Eukaryota</taxon>
        <taxon>Metazoa</taxon>
        <taxon>Spiralia</taxon>
        <taxon>Lophotrochozoa</taxon>
        <taxon>Mollusca</taxon>
        <taxon>Gastropoda</taxon>
        <taxon>Caenogastropoda</taxon>
        <taxon>Sorbeoconcha</taxon>
        <taxon>Cerithioidea</taxon>
        <taxon>Batillariidae</taxon>
        <taxon>Batillaria</taxon>
    </lineage>
</organism>
<comment type="caution">
    <text evidence="1">The sequence shown here is derived from an EMBL/GenBank/DDBJ whole genome shotgun (WGS) entry which is preliminary data.</text>
</comment>
<proteinExistence type="predicted"/>
<dbReference type="AlphaFoldDB" id="A0ABD0LJJ9"/>
<sequence>MVIDQKIDFLARVGLCMRQNVPSGFLDGFWLILAFYSSGKRALFQSSNAPECTKKAINAKADTTLLNHDRVSQK</sequence>
<reference evidence="1 2" key="1">
    <citation type="journal article" date="2023" name="Sci. Data">
        <title>Genome assembly of the Korean intertidal mud-creeper Batillaria attramentaria.</title>
        <authorList>
            <person name="Patra A.K."/>
            <person name="Ho P.T."/>
            <person name="Jun S."/>
            <person name="Lee S.J."/>
            <person name="Kim Y."/>
            <person name="Won Y.J."/>
        </authorList>
    </citation>
    <scope>NUCLEOTIDE SEQUENCE [LARGE SCALE GENOMIC DNA]</scope>
    <source>
        <strain evidence="1">Wonlab-2016</strain>
    </source>
</reference>
<gene>
    <name evidence="1" type="ORF">BaRGS_00009341</name>
</gene>